<proteinExistence type="predicted"/>
<feature type="transmembrane region" description="Helical" evidence="1">
    <location>
        <begin position="144"/>
        <end position="168"/>
    </location>
</feature>
<name>A0A4U8QEM6_9FIRM</name>
<dbReference type="EMBL" id="QGQD01000007">
    <property type="protein sequence ID" value="TLD02663.1"/>
    <property type="molecule type" value="Genomic_DNA"/>
</dbReference>
<keyword evidence="1" id="KW-0812">Transmembrane</keyword>
<organism evidence="2 3">
    <name type="scientific">Robinsoniella peoriensis</name>
    <dbReference type="NCBI Taxonomy" id="180332"/>
    <lineage>
        <taxon>Bacteria</taxon>
        <taxon>Bacillati</taxon>
        <taxon>Bacillota</taxon>
        <taxon>Clostridia</taxon>
        <taxon>Lachnospirales</taxon>
        <taxon>Lachnospiraceae</taxon>
        <taxon>Robinsoniella</taxon>
    </lineage>
</organism>
<keyword evidence="1" id="KW-1133">Transmembrane helix</keyword>
<sequence>MEIKKMHKFFSIADFKDEERFLMEQHRRGWRFLGTGGFTYRFEACRPEEYIYQLDYNDEENDESGYLAIYEDYGWEYLMKLNSFYYFRKKKSESVEENQIFSDNTSKAECCKKILKRQVILLTTFFTVLLCCFIIPLINRGANWNSLVFRVIMTIYCCIYVLILVLHLRNFRKLNRMIDALRNPLER</sequence>
<dbReference type="InterPro" id="IPR021359">
    <property type="entry name" value="DUF2812"/>
</dbReference>
<evidence type="ECO:0000313" key="2">
    <source>
        <dbReference type="EMBL" id="TLD02663.1"/>
    </source>
</evidence>
<dbReference type="AlphaFoldDB" id="A0A4U8QEM6"/>
<dbReference type="STRING" id="180332.GCA_000797495_01515"/>
<keyword evidence="1" id="KW-0472">Membrane</keyword>
<evidence type="ECO:0000256" key="1">
    <source>
        <dbReference type="SAM" id="Phobius"/>
    </source>
</evidence>
<comment type="caution">
    <text evidence="2">The sequence shown here is derived from an EMBL/GenBank/DDBJ whole genome shotgun (WGS) entry which is preliminary data.</text>
</comment>
<feature type="transmembrane region" description="Helical" evidence="1">
    <location>
        <begin position="119"/>
        <end position="138"/>
    </location>
</feature>
<evidence type="ECO:0000313" key="3">
    <source>
        <dbReference type="Proteomes" id="UP000306509"/>
    </source>
</evidence>
<dbReference type="RefSeq" id="WP_027293236.1">
    <property type="nucleotide sequence ID" value="NZ_CABMJZ010000133.1"/>
</dbReference>
<dbReference type="Proteomes" id="UP000306509">
    <property type="component" value="Unassembled WGS sequence"/>
</dbReference>
<gene>
    <name evidence="2" type="ORF">DSM106044_00398</name>
</gene>
<dbReference type="Pfam" id="PF11193">
    <property type="entry name" value="DUF2812"/>
    <property type="match status" value="1"/>
</dbReference>
<reference evidence="2 3" key="1">
    <citation type="journal article" date="2019" name="Anaerobe">
        <title>Detection of Robinsoniella peoriensis in multiple bone samples of a trauma patient.</title>
        <authorList>
            <person name="Schrottner P."/>
            <person name="Hartwich K."/>
            <person name="Bunk B."/>
            <person name="Schober I."/>
            <person name="Helbig S."/>
            <person name="Rudolph W.W."/>
            <person name="Gunzer F."/>
        </authorList>
    </citation>
    <scope>NUCLEOTIDE SEQUENCE [LARGE SCALE GENOMIC DNA]</scope>
    <source>
        <strain evidence="2 3">DSM 106044</strain>
    </source>
</reference>
<evidence type="ECO:0008006" key="4">
    <source>
        <dbReference type="Google" id="ProtNLM"/>
    </source>
</evidence>
<keyword evidence="3" id="KW-1185">Reference proteome</keyword>
<dbReference type="OrthoDB" id="8757095at2"/>
<accession>A0A4U8QEM6</accession>
<protein>
    <recommendedName>
        <fullName evidence="4">DUF2812 domain-containing protein</fullName>
    </recommendedName>
</protein>